<dbReference type="Proteomes" id="UP001057375">
    <property type="component" value="Unassembled WGS sequence"/>
</dbReference>
<keyword evidence="3" id="KW-1185">Reference proteome</keyword>
<reference evidence="2" key="1">
    <citation type="submission" date="2022-03" db="EMBL/GenBank/DDBJ databases">
        <title>Draft genome sequence of Aduncisulcus paluster, a free-living microaerophilic Fornicata.</title>
        <authorList>
            <person name="Yuyama I."/>
            <person name="Kume K."/>
            <person name="Tamura T."/>
            <person name="Inagaki Y."/>
            <person name="Hashimoto T."/>
        </authorList>
    </citation>
    <scope>NUCLEOTIDE SEQUENCE</scope>
    <source>
        <strain evidence="2">NY0171</strain>
    </source>
</reference>
<feature type="compositionally biased region" description="Low complexity" evidence="1">
    <location>
        <begin position="36"/>
        <end position="47"/>
    </location>
</feature>
<organism evidence="2 3">
    <name type="scientific">Aduncisulcus paluster</name>
    <dbReference type="NCBI Taxonomy" id="2918883"/>
    <lineage>
        <taxon>Eukaryota</taxon>
        <taxon>Metamonada</taxon>
        <taxon>Carpediemonas-like organisms</taxon>
        <taxon>Aduncisulcus</taxon>
    </lineage>
</organism>
<accession>A0ABQ5KHB4</accession>
<feature type="non-terminal residue" evidence="2">
    <location>
        <position position="1"/>
    </location>
</feature>
<comment type="caution">
    <text evidence="2">The sequence shown here is derived from an EMBL/GenBank/DDBJ whole genome shotgun (WGS) entry which is preliminary data.</text>
</comment>
<feature type="non-terminal residue" evidence="2">
    <location>
        <position position="163"/>
    </location>
</feature>
<feature type="region of interest" description="Disordered" evidence="1">
    <location>
        <begin position="1"/>
        <end position="129"/>
    </location>
</feature>
<feature type="compositionally biased region" description="Polar residues" evidence="1">
    <location>
        <begin position="75"/>
        <end position="94"/>
    </location>
</feature>
<protein>
    <submittedName>
        <fullName evidence="2">Uncharacterized protein</fullName>
    </submittedName>
</protein>
<feature type="compositionally biased region" description="Basic residues" evidence="1">
    <location>
        <begin position="65"/>
        <end position="74"/>
    </location>
</feature>
<evidence type="ECO:0000256" key="1">
    <source>
        <dbReference type="SAM" id="MobiDB-lite"/>
    </source>
</evidence>
<name>A0ABQ5KHB4_9EUKA</name>
<evidence type="ECO:0000313" key="2">
    <source>
        <dbReference type="EMBL" id="GKT30310.1"/>
    </source>
</evidence>
<proteinExistence type="predicted"/>
<evidence type="ECO:0000313" key="3">
    <source>
        <dbReference type="Proteomes" id="UP001057375"/>
    </source>
</evidence>
<gene>
    <name evidence="2" type="ORF">ADUPG1_001472</name>
</gene>
<feature type="compositionally biased region" description="Polar residues" evidence="1">
    <location>
        <begin position="48"/>
        <end position="57"/>
    </location>
</feature>
<feature type="compositionally biased region" description="Basic and acidic residues" evidence="1">
    <location>
        <begin position="17"/>
        <end position="31"/>
    </location>
</feature>
<dbReference type="EMBL" id="BQXS01001230">
    <property type="protein sequence ID" value="GKT30310.1"/>
    <property type="molecule type" value="Genomic_DNA"/>
</dbReference>
<sequence>PDRPLKGFGSGISFQSSDKDSVNSSDDDKHTQSIPSFGLSLSHISSSRTNAISSLSRLPSIESKAHRKSQKKTTKSPNVSHTSDSTVPPSTFAPSEQVYLKDSTSRDQLCSSDHPLASKDSTHNIPPISSSISAAVTNIGISLDKIGDKDTQESVKHDASCEE</sequence>